<evidence type="ECO:0000313" key="1">
    <source>
        <dbReference type="EMBL" id="CAK5035811.1"/>
    </source>
</evidence>
<proteinExistence type="predicted"/>
<protein>
    <submittedName>
        <fullName evidence="1">Uncharacterized protein</fullName>
    </submittedName>
</protein>
<dbReference type="Proteomes" id="UP001497535">
    <property type="component" value="Unassembled WGS sequence"/>
</dbReference>
<comment type="caution">
    <text evidence="1">The sequence shown here is derived from an EMBL/GenBank/DDBJ whole genome shotgun (WGS) entry which is preliminary data.</text>
</comment>
<evidence type="ECO:0000313" key="2">
    <source>
        <dbReference type="Proteomes" id="UP001497535"/>
    </source>
</evidence>
<sequence length="334" mass="37563">MCFKQNTNFNLIKFLTEETKEQQQKQQLSQTSLPTFPTCFASTTTKTNLNLFKNFKLNVLLKKRNLKLKRMTEINLKDSQQQQECLAFEPQNYLKDRCKKCFRLKDKHESNLPIRKPTLERKTSSSSTSKNASDAANVKTTKLAKTKSSNAINLNNSASASKNNSASASKNNFVSASKINSASTNSVSNSLSTKKHSPPTNNKSSPKKVLATNIANNKNNIPVPTNVATTFRRIPIQRSSSGLEEETTEKQTKLIKNKNNSDKNSDKNSDIKNQNSGSNSIDEKVKQKPIVTKQKEENNKQQKELKEASNEVEINEVLQTKSDENNELEVILFK</sequence>
<dbReference type="EMBL" id="CAVMJV010000008">
    <property type="protein sequence ID" value="CAK5035811.1"/>
    <property type="molecule type" value="Genomic_DNA"/>
</dbReference>
<name>A0ACB0Y7M3_MELEN</name>
<keyword evidence="2" id="KW-1185">Reference proteome</keyword>
<gene>
    <name evidence="1" type="ORF">MENTE1834_LOCUS8822</name>
</gene>
<organism evidence="1 2">
    <name type="scientific">Meloidogyne enterolobii</name>
    <name type="common">Root-knot nematode worm</name>
    <name type="synonym">Meloidogyne mayaguensis</name>
    <dbReference type="NCBI Taxonomy" id="390850"/>
    <lineage>
        <taxon>Eukaryota</taxon>
        <taxon>Metazoa</taxon>
        <taxon>Ecdysozoa</taxon>
        <taxon>Nematoda</taxon>
        <taxon>Chromadorea</taxon>
        <taxon>Rhabditida</taxon>
        <taxon>Tylenchina</taxon>
        <taxon>Tylenchomorpha</taxon>
        <taxon>Tylenchoidea</taxon>
        <taxon>Meloidogynidae</taxon>
        <taxon>Meloidogyninae</taxon>
        <taxon>Meloidogyne</taxon>
    </lineage>
</organism>
<reference evidence="1" key="1">
    <citation type="submission" date="2023-11" db="EMBL/GenBank/DDBJ databases">
        <authorList>
            <person name="Poullet M."/>
        </authorList>
    </citation>
    <scope>NUCLEOTIDE SEQUENCE</scope>
    <source>
        <strain evidence="1">E1834</strain>
    </source>
</reference>
<accession>A0ACB0Y7M3</accession>